<sequence>MRRDNESDHHGCWSTPKSAALNISKSKKRTIRRSRKKKNEFSSDEFSDSDKSETLEESEMHTPPSSSKFTIENRTRSFHDHELVGRKRDASET</sequence>
<evidence type="ECO:0000313" key="2">
    <source>
        <dbReference type="EMBL" id="CBY10581.1"/>
    </source>
</evidence>
<dbReference type="EMBL" id="FN653059">
    <property type="protein sequence ID" value="CBY10581.1"/>
    <property type="molecule type" value="Genomic_DNA"/>
</dbReference>
<dbReference type="Proteomes" id="UP000001307">
    <property type="component" value="Unassembled WGS sequence"/>
</dbReference>
<dbReference type="InParanoid" id="E4XJD8"/>
<feature type="compositionally biased region" description="Basic and acidic residues" evidence="1">
    <location>
        <begin position="71"/>
        <end position="93"/>
    </location>
</feature>
<feature type="region of interest" description="Disordered" evidence="1">
    <location>
        <begin position="1"/>
        <end position="93"/>
    </location>
</feature>
<proteinExistence type="predicted"/>
<dbReference type="AlphaFoldDB" id="E4XJD8"/>
<reference evidence="2" key="1">
    <citation type="journal article" date="2010" name="Science">
        <title>Plasticity of animal genome architecture unmasked by rapid evolution of a pelagic tunicate.</title>
        <authorList>
            <person name="Denoeud F."/>
            <person name="Henriet S."/>
            <person name="Mungpakdee S."/>
            <person name="Aury J.M."/>
            <person name="Da Silva C."/>
            <person name="Brinkmann H."/>
            <person name="Mikhaleva J."/>
            <person name="Olsen L.C."/>
            <person name="Jubin C."/>
            <person name="Canestro C."/>
            <person name="Bouquet J.M."/>
            <person name="Danks G."/>
            <person name="Poulain J."/>
            <person name="Campsteijn C."/>
            <person name="Adamski M."/>
            <person name="Cross I."/>
            <person name="Yadetie F."/>
            <person name="Muffato M."/>
            <person name="Louis A."/>
            <person name="Butcher S."/>
            <person name="Tsagkogeorga G."/>
            <person name="Konrad A."/>
            <person name="Singh S."/>
            <person name="Jensen M.F."/>
            <person name="Cong E.H."/>
            <person name="Eikeseth-Otteraa H."/>
            <person name="Noel B."/>
            <person name="Anthouard V."/>
            <person name="Porcel B.M."/>
            <person name="Kachouri-Lafond R."/>
            <person name="Nishino A."/>
            <person name="Ugolini M."/>
            <person name="Chourrout P."/>
            <person name="Nishida H."/>
            <person name="Aasland R."/>
            <person name="Huzurbazar S."/>
            <person name="Westhof E."/>
            <person name="Delsuc F."/>
            <person name="Lehrach H."/>
            <person name="Reinhardt R."/>
            <person name="Weissenbach J."/>
            <person name="Roy S.W."/>
            <person name="Artiguenave F."/>
            <person name="Postlethwait J.H."/>
            <person name="Manak J.R."/>
            <person name="Thompson E.M."/>
            <person name="Jaillon O."/>
            <person name="Du Pasquier L."/>
            <person name="Boudinot P."/>
            <person name="Liberles D.A."/>
            <person name="Volff J.N."/>
            <person name="Philippe H."/>
            <person name="Lenhard B."/>
            <person name="Roest Crollius H."/>
            <person name="Wincker P."/>
            <person name="Chourrout D."/>
        </authorList>
    </citation>
    <scope>NUCLEOTIDE SEQUENCE [LARGE SCALE GENOMIC DNA]</scope>
</reference>
<protein>
    <submittedName>
        <fullName evidence="2">Uncharacterized protein</fullName>
    </submittedName>
</protein>
<feature type="compositionally biased region" description="Basic and acidic residues" evidence="1">
    <location>
        <begin position="48"/>
        <end position="60"/>
    </location>
</feature>
<feature type="compositionally biased region" description="Basic residues" evidence="1">
    <location>
        <begin position="25"/>
        <end position="38"/>
    </location>
</feature>
<evidence type="ECO:0000313" key="3">
    <source>
        <dbReference type="Proteomes" id="UP000001307"/>
    </source>
</evidence>
<evidence type="ECO:0000256" key="1">
    <source>
        <dbReference type="SAM" id="MobiDB-lite"/>
    </source>
</evidence>
<name>E4XJD8_OIKDI</name>
<organism evidence="2">
    <name type="scientific">Oikopleura dioica</name>
    <name type="common">Tunicate</name>
    <dbReference type="NCBI Taxonomy" id="34765"/>
    <lineage>
        <taxon>Eukaryota</taxon>
        <taxon>Metazoa</taxon>
        <taxon>Chordata</taxon>
        <taxon>Tunicata</taxon>
        <taxon>Appendicularia</taxon>
        <taxon>Copelata</taxon>
        <taxon>Oikopleuridae</taxon>
        <taxon>Oikopleura</taxon>
    </lineage>
</organism>
<keyword evidence="3" id="KW-1185">Reference proteome</keyword>
<gene>
    <name evidence="2" type="ORF">GSOID_T00012729001</name>
</gene>
<feature type="compositionally biased region" description="Basic and acidic residues" evidence="1">
    <location>
        <begin position="1"/>
        <end position="11"/>
    </location>
</feature>
<accession>E4XJD8</accession>